<dbReference type="NCBIfam" id="NF002138">
    <property type="entry name" value="PRK00977.1-2"/>
    <property type="match status" value="1"/>
</dbReference>
<evidence type="ECO:0000313" key="7">
    <source>
        <dbReference type="EMBL" id="ANX12840.1"/>
    </source>
</evidence>
<reference evidence="7 8" key="1">
    <citation type="submission" date="2016-08" db="EMBL/GenBank/DDBJ databases">
        <title>Complete genome sequence of Fictibacillus arsenicus G25-54, a strain with toxicity to nematodes and a potential arsenic-resistance activity.</title>
        <authorList>
            <person name="Zheng Z."/>
        </authorList>
    </citation>
    <scope>NUCLEOTIDE SEQUENCE [LARGE SCALE GENOMIC DNA]</scope>
    <source>
        <strain evidence="7 8">G25-54</strain>
    </source>
</reference>
<dbReference type="AlphaFoldDB" id="A0A1B1Z5X5"/>
<comment type="catalytic activity">
    <reaction evidence="6">
        <text>Exonucleolytic cleavage in either 5'- to 3'- or 3'- to 5'-direction to yield nucleoside 5'-phosphates.</text>
        <dbReference type="EC" id="3.1.11.6"/>
    </reaction>
</comment>
<dbReference type="SUPFAM" id="SSF116842">
    <property type="entry name" value="XseB-like"/>
    <property type="match status" value="1"/>
</dbReference>
<dbReference type="NCBIfam" id="NF010666">
    <property type="entry name" value="PRK14063.1"/>
    <property type="match status" value="1"/>
</dbReference>
<evidence type="ECO:0000256" key="5">
    <source>
        <dbReference type="ARBA" id="ARBA00022839"/>
    </source>
</evidence>
<dbReference type="Gene3D" id="1.10.287.1040">
    <property type="entry name" value="Exonuclease VII, small subunit"/>
    <property type="match status" value="1"/>
</dbReference>
<comment type="subunit">
    <text evidence="6">Heterooligomer composed of large and small subunits.</text>
</comment>
<keyword evidence="4 6" id="KW-0378">Hydrolase</keyword>
<dbReference type="PIRSF" id="PIRSF006488">
    <property type="entry name" value="Exonuc_VII_S"/>
    <property type="match status" value="1"/>
</dbReference>
<dbReference type="GO" id="GO:0008855">
    <property type="term" value="F:exodeoxyribonuclease VII activity"/>
    <property type="evidence" value="ECO:0007669"/>
    <property type="project" value="UniProtKB-UniRule"/>
</dbReference>
<dbReference type="GO" id="GO:0005829">
    <property type="term" value="C:cytosol"/>
    <property type="evidence" value="ECO:0007669"/>
    <property type="project" value="TreeGrafter"/>
</dbReference>
<evidence type="ECO:0000256" key="4">
    <source>
        <dbReference type="ARBA" id="ARBA00022801"/>
    </source>
</evidence>
<keyword evidence="3 6" id="KW-0540">Nuclease</keyword>
<comment type="function">
    <text evidence="6">Bidirectionally degrades single-stranded DNA into large acid-insoluble oligonucleotides, which are then degraded further into small acid-soluble oligonucleotides.</text>
</comment>
<comment type="subcellular location">
    <subcellularLocation>
        <location evidence="6">Cytoplasm</location>
    </subcellularLocation>
</comment>
<evidence type="ECO:0000256" key="2">
    <source>
        <dbReference type="ARBA" id="ARBA00022490"/>
    </source>
</evidence>
<comment type="similarity">
    <text evidence="1 6">Belongs to the XseB family.</text>
</comment>
<keyword evidence="2 6" id="KW-0963">Cytoplasm</keyword>
<name>A0A1B1Z5X5_9BACL</name>
<protein>
    <recommendedName>
        <fullName evidence="6">Exodeoxyribonuclease 7 small subunit</fullName>
        <ecNumber evidence="6">3.1.11.6</ecNumber>
    </recommendedName>
    <alternativeName>
        <fullName evidence="6">Exodeoxyribonuclease VII small subunit</fullName>
        <shortName evidence="6">Exonuclease VII small subunit</shortName>
    </alternativeName>
</protein>
<dbReference type="NCBIfam" id="NF002139">
    <property type="entry name" value="PRK00977.1-3"/>
    <property type="match status" value="1"/>
</dbReference>
<dbReference type="EMBL" id="CP016761">
    <property type="protein sequence ID" value="ANX12840.1"/>
    <property type="molecule type" value="Genomic_DNA"/>
</dbReference>
<keyword evidence="5 6" id="KW-0269">Exonuclease</keyword>
<evidence type="ECO:0000256" key="1">
    <source>
        <dbReference type="ARBA" id="ARBA00009998"/>
    </source>
</evidence>
<dbReference type="STRING" id="255247.ABE41_012535"/>
<dbReference type="GO" id="GO:0009318">
    <property type="term" value="C:exodeoxyribonuclease VII complex"/>
    <property type="evidence" value="ECO:0007669"/>
    <property type="project" value="UniProtKB-UniRule"/>
</dbReference>
<sequence length="80" mass="9378">MAEKTEKKLTFEDAMVQLEEIVEKLEQGDVPLEESIDLYQQGMKLSKLCHTKLKNVEKKMDTIMHEDGKEEPFVIQEEDH</sequence>
<dbReference type="InterPro" id="IPR003761">
    <property type="entry name" value="Exonuc_VII_S"/>
</dbReference>
<dbReference type="InterPro" id="IPR037004">
    <property type="entry name" value="Exonuc_VII_ssu_sf"/>
</dbReference>
<accession>A0A1B1Z5X5</accession>
<evidence type="ECO:0000313" key="8">
    <source>
        <dbReference type="Proteomes" id="UP000077412"/>
    </source>
</evidence>
<keyword evidence="8" id="KW-1185">Reference proteome</keyword>
<evidence type="ECO:0000256" key="3">
    <source>
        <dbReference type="ARBA" id="ARBA00022722"/>
    </source>
</evidence>
<dbReference type="KEGG" id="far:ABE41_012535"/>
<organism evidence="7 8">
    <name type="scientific">Fictibacillus arsenicus</name>
    <dbReference type="NCBI Taxonomy" id="255247"/>
    <lineage>
        <taxon>Bacteria</taxon>
        <taxon>Bacillati</taxon>
        <taxon>Bacillota</taxon>
        <taxon>Bacilli</taxon>
        <taxon>Bacillales</taxon>
        <taxon>Fictibacillaceae</taxon>
        <taxon>Fictibacillus</taxon>
    </lineage>
</organism>
<dbReference type="Pfam" id="PF02609">
    <property type="entry name" value="Exonuc_VII_S"/>
    <property type="match status" value="1"/>
</dbReference>
<dbReference type="RefSeq" id="WP_066290797.1">
    <property type="nucleotide sequence ID" value="NZ_CP016761.1"/>
</dbReference>
<dbReference type="NCBIfam" id="TIGR01280">
    <property type="entry name" value="xseB"/>
    <property type="match status" value="1"/>
</dbReference>
<dbReference type="OrthoDB" id="9798666at2"/>
<dbReference type="PANTHER" id="PTHR34137">
    <property type="entry name" value="EXODEOXYRIBONUCLEASE 7 SMALL SUBUNIT"/>
    <property type="match status" value="1"/>
</dbReference>
<gene>
    <name evidence="6" type="primary">xseB</name>
    <name evidence="7" type="ORF">ABE41_012535</name>
</gene>
<dbReference type="GO" id="GO:0006308">
    <property type="term" value="P:DNA catabolic process"/>
    <property type="evidence" value="ECO:0007669"/>
    <property type="project" value="UniProtKB-UniRule"/>
</dbReference>
<dbReference type="PANTHER" id="PTHR34137:SF1">
    <property type="entry name" value="EXODEOXYRIBONUCLEASE 7 SMALL SUBUNIT"/>
    <property type="match status" value="1"/>
</dbReference>
<proteinExistence type="inferred from homology"/>
<dbReference type="HAMAP" id="MF_00337">
    <property type="entry name" value="Exonuc_7_S"/>
    <property type="match status" value="1"/>
</dbReference>
<evidence type="ECO:0000256" key="6">
    <source>
        <dbReference type="HAMAP-Rule" id="MF_00337"/>
    </source>
</evidence>
<dbReference type="EC" id="3.1.11.6" evidence="6"/>
<dbReference type="Proteomes" id="UP000077412">
    <property type="component" value="Chromosome"/>
</dbReference>